<sequence length="58" mass="6544">MRSRGISAADVVRACVALKKQQRRVGPVNVRLELGRGSYSTIVRHLRTLAFREAIRHS</sequence>
<protein>
    <recommendedName>
        <fullName evidence="1">KfrA N-terminal DNA-binding domain-containing protein</fullName>
    </recommendedName>
</protein>
<accession>A0A367PME4</accession>
<dbReference type="InterPro" id="IPR021104">
    <property type="entry name" value="KfrA_DNA-bd_N"/>
</dbReference>
<dbReference type="Proteomes" id="UP000253501">
    <property type="component" value="Unassembled WGS sequence"/>
</dbReference>
<feature type="domain" description="KfrA N-terminal DNA-binding" evidence="1">
    <location>
        <begin position="9"/>
        <end position="49"/>
    </location>
</feature>
<dbReference type="AlphaFoldDB" id="A0A367PME4"/>
<evidence type="ECO:0000313" key="3">
    <source>
        <dbReference type="Proteomes" id="UP000253501"/>
    </source>
</evidence>
<proteinExistence type="predicted"/>
<name>A0A367PME4_CUPNE</name>
<dbReference type="EMBL" id="QDHA01000016">
    <property type="protein sequence ID" value="RCJ09050.1"/>
    <property type="molecule type" value="Genomic_DNA"/>
</dbReference>
<gene>
    <name evidence="2" type="ORF">DDK22_07310</name>
</gene>
<evidence type="ECO:0000313" key="2">
    <source>
        <dbReference type="EMBL" id="RCJ09050.1"/>
    </source>
</evidence>
<comment type="caution">
    <text evidence="2">The sequence shown here is derived from an EMBL/GenBank/DDBJ whole genome shotgun (WGS) entry which is preliminary data.</text>
</comment>
<dbReference type="Pfam" id="PF11740">
    <property type="entry name" value="KfrA_N"/>
    <property type="match status" value="1"/>
</dbReference>
<organism evidence="2 3">
    <name type="scientific">Cupriavidus necator</name>
    <name type="common">Alcaligenes eutrophus</name>
    <name type="synonym">Ralstonia eutropha</name>
    <dbReference type="NCBI Taxonomy" id="106590"/>
    <lineage>
        <taxon>Bacteria</taxon>
        <taxon>Pseudomonadati</taxon>
        <taxon>Pseudomonadota</taxon>
        <taxon>Betaproteobacteria</taxon>
        <taxon>Burkholderiales</taxon>
        <taxon>Burkholderiaceae</taxon>
        <taxon>Cupriavidus</taxon>
    </lineage>
</organism>
<dbReference type="RefSeq" id="WP_114131388.1">
    <property type="nucleotide sequence ID" value="NZ_CP068434.1"/>
</dbReference>
<evidence type="ECO:0000259" key="1">
    <source>
        <dbReference type="Pfam" id="PF11740"/>
    </source>
</evidence>
<reference evidence="2 3" key="1">
    <citation type="submission" date="2018-04" db="EMBL/GenBank/DDBJ databases">
        <title>Cupriavidus necator CR12 genome sequencing and assembly.</title>
        <authorList>
            <person name="Ben Fekih I."/>
            <person name="Mazhar H.S."/>
            <person name="Bello S.K."/>
            <person name="Rensing C."/>
        </authorList>
    </citation>
    <scope>NUCLEOTIDE SEQUENCE [LARGE SCALE GENOMIC DNA]</scope>
    <source>
        <strain evidence="2 3">CR12</strain>
    </source>
</reference>